<feature type="compositionally biased region" description="Acidic residues" evidence="1">
    <location>
        <begin position="572"/>
        <end position="583"/>
    </location>
</feature>
<feature type="compositionally biased region" description="Acidic residues" evidence="1">
    <location>
        <begin position="547"/>
        <end position="556"/>
    </location>
</feature>
<feature type="region of interest" description="Disordered" evidence="1">
    <location>
        <begin position="527"/>
        <end position="583"/>
    </location>
</feature>
<accession>K0S4S4</accession>
<feature type="compositionally biased region" description="Acidic residues" evidence="1">
    <location>
        <begin position="527"/>
        <end position="536"/>
    </location>
</feature>
<evidence type="ECO:0000313" key="4">
    <source>
        <dbReference type="Proteomes" id="UP000266841"/>
    </source>
</evidence>
<feature type="compositionally biased region" description="Basic and acidic residues" evidence="1">
    <location>
        <begin position="393"/>
        <end position="403"/>
    </location>
</feature>
<gene>
    <name evidence="3" type="ORF">THAOC_26569</name>
</gene>
<feature type="region of interest" description="Disordered" evidence="1">
    <location>
        <begin position="168"/>
        <end position="223"/>
    </location>
</feature>
<keyword evidence="2" id="KW-1133">Transmembrane helix</keyword>
<dbReference type="Proteomes" id="UP000266841">
    <property type="component" value="Unassembled WGS sequence"/>
</dbReference>
<evidence type="ECO:0000313" key="3">
    <source>
        <dbReference type="EMBL" id="EJK53902.1"/>
    </source>
</evidence>
<evidence type="ECO:0000256" key="1">
    <source>
        <dbReference type="SAM" id="MobiDB-lite"/>
    </source>
</evidence>
<dbReference type="EMBL" id="AGNL01036768">
    <property type="protein sequence ID" value="EJK53902.1"/>
    <property type="molecule type" value="Genomic_DNA"/>
</dbReference>
<feature type="region of interest" description="Disordered" evidence="1">
    <location>
        <begin position="1"/>
        <end position="56"/>
    </location>
</feature>
<proteinExistence type="predicted"/>
<dbReference type="AlphaFoldDB" id="K0S4S4"/>
<evidence type="ECO:0000256" key="2">
    <source>
        <dbReference type="SAM" id="Phobius"/>
    </source>
</evidence>
<organism evidence="3 4">
    <name type="scientific">Thalassiosira oceanica</name>
    <name type="common">Marine diatom</name>
    <dbReference type="NCBI Taxonomy" id="159749"/>
    <lineage>
        <taxon>Eukaryota</taxon>
        <taxon>Sar</taxon>
        <taxon>Stramenopiles</taxon>
        <taxon>Ochrophyta</taxon>
        <taxon>Bacillariophyta</taxon>
        <taxon>Coscinodiscophyceae</taxon>
        <taxon>Thalassiosirophycidae</taxon>
        <taxon>Thalassiosirales</taxon>
        <taxon>Thalassiosiraceae</taxon>
        <taxon>Thalassiosira</taxon>
    </lineage>
</organism>
<reference evidence="3 4" key="1">
    <citation type="journal article" date="2012" name="Genome Biol.">
        <title>Genome and low-iron response of an oceanic diatom adapted to chronic iron limitation.</title>
        <authorList>
            <person name="Lommer M."/>
            <person name="Specht M."/>
            <person name="Roy A.S."/>
            <person name="Kraemer L."/>
            <person name="Andreson R."/>
            <person name="Gutowska M.A."/>
            <person name="Wolf J."/>
            <person name="Bergner S.V."/>
            <person name="Schilhabel M.B."/>
            <person name="Klostermeier U.C."/>
            <person name="Beiko R.G."/>
            <person name="Rosenstiel P."/>
            <person name="Hippler M."/>
            <person name="Laroche J."/>
        </authorList>
    </citation>
    <scope>NUCLEOTIDE SEQUENCE [LARGE SCALE GENOMIC DNA]</scope>
    <source>
        <strain evidence="3 4">CCMP1005</strain>
    </source>
</reference>
<feature type="compositionally biased region" description="Basic and acidic residues" evidence="1">
    <location>
        <begin position="10"/>
        <end position="34"/>
    </location>
</feature>
<feature type="transmembrane region" description="Helical" evidence="2">
    <location>
        <begin position="343"/>
        <end position="364"/>
    </location>
</feature>
<feature type="compositionally biased region" description="Low complexity" evidence="1">
    <location>
        <begin position="206"/>
        <end position="221"/>
    </location>
</feature>
<keyword evidence="4" id="KW-1185">Reference proteome</keyword>
<sequence length="746" mass="80093">MSSRVSPRSSTEHESQKDRLDDVRMTLFVDHVEQGKSSTGNDRPQGDDLQLQKQGCEEAGVKLGEIVSSTRQPDTVSGAMAGQGEVDFASVQLESGPHESIDGQIVGEDRKHLGPSSVGEVAATPRDSRADCLGVSPEPSSSKSDETRVKSYDEMLGMVDSLLVGLSSAVPDDDDKQSSRSVGIGASSDGEDEGPSAGLSTIDEPSNYAADNDSLSNNNSSHTGVIRTSSLVKVGDEDSLQEQHSSYGGVVDLLQTPNETMHSTDSRSCASSTFYIDKSGYSNSFQQLESPAMSCSATDFPGVDMASMLKYSHVKGLDQFDCDVEEGVPLHGKNDDKEYDRHYFICFSFLVFLLSASILGLSMVQSAQRRQNADEPTEAVETSQLNNDEEEIESQHAESKDSEFNIGYEGEVISLILDHNSTSTPTQSPNAVDTRSPVAAVEKGSTEEIIQQINAVEDQLPDLNMTNSEAELQAEIISGLQELADAIIASEEEPAKEDQEVTELDTYIQADESETDETELETYIQADESETDEMAASDEQPSTLEGPELENEEAGQEEQVPGNEAEGSGVQTDDESLEDEQPDATTIAEEENFSTAENAACGFCPAGMIEPNLQLPGGKDTPTCLMASETAKSLLSSDRLCSMVQESQATCCPDAGVQIQAQTCMAFGMPCPEDENSCCSGKCEKDKETKEEVCAAPKNNDKDNGGGLAEAWGLCLSSGEECPEDTEQCCSGKCQKNKDTKEMECK</sequence>
<feature type="region of interest" description="Disordered" evidence="1">
    <location>
        <begin position="69"/>
        <end position="148"/>
    </location>
</feature>
<protein>
    <submittedName>
        <fullName evidence="3">Uncharacterized protein</fullName>
    </submittedName>
</protein>
<name>K0S4S4_THAOC</name>
<feature type="compositionally biased region" description="Basic and acidic residues" evidence="1">
    <location>
        <begin position="96"/>
        <end position="112"/>
    </location>
</feature>
<feature type="region of interest" description="Disordered" evidence="1">
    <location>
        <begin position="370"/>
        <end position="403"/>
    </location>
</feature>
<keyword evidence="2" id="KW-0472">Membrane</keyword>
<keyword evidence="2" id="KW-0812">Transmembrane</keyword>
<comment type="caution">
    <text evidence="3">The sequence shown here is derived from an EMBL/GenBank/DDBJ whole genome shotgun (WGS) entry which is preliminary data.</text>
</comment>